<comment type="similarity">
    <text evidence="1">Belongs to the short-chain dehydrogenases/reductases (SDR) family.</text>
</comment>
<gene>
    <name evidence="3" type="ORF">K504DRAFT_465746</name>
</gene>
<dbReference type="EMBL" id="MU005768">
    <property type="protein sequence ID" value="KAF2710679.1"/>
    <property type="molecule type" value="Genomic_DNA"/>
</dbReference>
<protein>
    <submittedName>
        <fullName evidence="3">NAD(P)-binding protein</fullName>
    </submittedName>
</protein>
<dbReference type="InterPro" id="IPR036291">
    <property type="entry name" value="NAD(P)-bd_dom_sf"/>
</dbReference>
<organism evidence="3 4">
    <name type="scientific">Pleomassaria siparia CBS 279.74</name>
    <dbReference type="NCBI Taxonomy" id="1314801"/>
    <lineage>
        <taxon>Eukaryota</taxon>
        <taxon>Fungi</taxon>
        <taxon>Dikarya</taxon>
        <taxon>Ascomycota</taxon>
        <taxon>Pezizomycotina</taxon>
        <taxon>Dothideomycetes</taxon>
        <taxon>Pleosporomycetidae</taxon>
        <taxon>Pleosporales</taxon>
        <taxon>Pleomassariaceae</taxon>
        <taxon>Pleomassaria</taxon>
    </lineage>
</organism>
<dbReference type="AlphaFoldDB" id="A0A6G1KCP9"/>
<evidence type="ECO:0000256" key="2">
    <source>
        <dbReference type="ARBA" id="ARBA00023002"/>
    </source>
</evidence>
<accession>A0A6G1KCP9</accession>
<keyword evidence="4" id="KW-1185">Reference proteome</keyword>
<dbReference type="OrthoDB" id="191139at2759"/>
<dbReference type="InterPro" id="IPR002347">
    <property type="entry name" value="SDR_fam"/>
</dbReference>
<keyword evidence="2" id="KW-0560">Oxidoreductase</keyword>
<dbReference type="SUPFAM" id="SSF51735">
    <property type="entry name" value="NAD(P)-binding Rossmann-fold domains"/>
    <property type="match status" value="1"/>
</dbReference>
<dbReference type="Pfam" id="PF00106">
    <property type="entry name" value="adh_short"/>
    <property type="match status" value="1"/>
</dbReference>
<evidence type="ECO:0000313" key="3">
    <source>
        <dbReference type="EMBL" id="KAF2710679.1"/>
    </source>
</evidence>
<reference evidence="3" key="1">
    <citation type="journal article" date="2020" name="Stud. Mycol.">
        <title>101 Dothideomycetes genomes: a test case for predicting lifestyles and emergence of pathogens.</title>
        <authorList>
            <person name="Haridas S."/>
            <person name="Albert R."/>
            <person name="Binder M."/>
            <person name="Bloem J."/>
            <person name="Labutti K."/>
            <person name="Salamov A."/>
            <person name="Andreopoulos B."/>
            <person name="Baker S."/>
            <person name="Barry K."/>
            <person name="Bills G."/>
            <person name="Bluhm B."/>
            <person name="Cannon C."/>
            <person name="Castanera R."/>
            <person name="Culley D."/>
            <person name="Daum C."/>
            <person name="Ezra D."/>
            <person name="Gonzalez J."/>
            <person name="Henrissat B."/>
            <person name="Kuo A."/>
            <person name="Liang C."/>
            <person name="Lipzen A."/>
            <person name="Lutzoni F."/>
            <person name="Magnuson J."/>
            <person name="Mondo S."/>
            <person name="Nolan M."/>
            <person name="Ohm R."/>
            <person name="Pangilinan J."/>
            <person name="Park H.-J."/>
            <person name="Ramirez L."/>
            <person name="Alfaro M."/>
            <person name="Sun H."/>
            <person name="Tritt A."/>
            <person name="Yoshinaga Y."/>
            <person name="Zwiers L.-H."/>
            <person name="Turgeon B."/>
            <person name="Goodwin S."/>
            <person name="Spatafora J."/>
            <person name="Crous P."/>
            <person name="Grigoriev I."/>
        </authorList>
    </citation>
    <scope>NUCLEOTIDE SEQUENCE</scope>
    <source>
        <strain evidence="3">CBS 279.74</strain>
    </source>
</reference>
<name>A0A6G1KCP9_9PLEO</name>
<sequence length="326" mass="35237">MPPPYTANSTADELAADYSREIKGKTVLITGVSPGGLGAAFAISISASEPALLVIAGRNPTKSQETADAIVKAHPQVQVRVLDLDLQSLSKVRAAAETVNGWADIPTIDVLVNNAGIMAVDYSLSPEGFENQFATNHLGPFLFTNLIIGKILASTSRRVVTVSSDGHRLNPIRFDDYGFDKGKTYNKWHAYGQSKTANMLTTVSLAEKLGDNGLRAYSLHPGVIATNLGSHVNWDNDFPALQAVDQSLGNAEGWKAFNFRSLQQGAATHVYAAFDPKLSDHNGAYLLDSRIADPWKDTVKAWATSSVDAERLWKLSEKLVGQTFSY</sequence>
<evidence type="ECO:0000256" key="1">
    <source>
        <dbReference type="ARBA" id="ARBA00006484"/>
    </source>
</evidence>
<dbReference type="Proteomes" id="UP000799428">
    <property type="component" value="Unassembled WGS sequence"/>
</dbReference>
<dbReference type="PANTHER" id="PTHR24320:SF283">
    <property type="entry name" value="RETINOL DEHYDROGENASE 11"/>
    <property type="match status" value="1"/>
</dbReference>
<dbReference type="PRINTS" id="PR00081">
    <property type="entry name" value="GDHRDH"/>
</dbReference>
<dbReference type="Gene3D" id="3.40.50.720">
    <property type="entry name" value="NAD(P)-binding Rossmann-like Domain"/>
    <property type="match status" value="1"/>
</dbReference>
<proteinExistence type="inferred from homology"/>
<dbReference type="PANTHER" id="PTHR24320">
    <property type="entry name" value="RETINOL DEHYDROGENASE"/>
    <property type="match status" value="1"/>
</dbReference>
<dbReference type="GO" id="GO:0016491">
    <property type="term" value="F:oxidoreductase activity"/>
    <property type="evidence" value="ECO:0007669"/>
    <property type="project" value="UniProtKB-KW"/>
</dbReference>
<evidence type="ECO:0000313" key="4">
    <source>
        <dbReference type="Proteomes" id="UP000799428"/>
    </source>
</evidence>